<dbReference type="PANTHER" id="PTHR31308">
    <property type="match status" value="1"/>
</dbReference>
<dbReference type="GO" id="GO:0004553">
    <property type="term" value="F:hydrolase activity, hydrolyzing O-glycosyl compounds"/>
    <property type="evidence" value="ECO:0007669"/>
    <property type="project" value="InterPro"/>
</dbReference>
<dbReference type="InterPro" id="IPR052066">
    <property type="entry name" value="Glycosphingolipid_Hydrolases"/>
</dbReference>
<protein>
    <submittedName>
        <fullName evidence="4">Glycosyl hydrolase family 5</fullName>
    </submittedName>
</protein>
<evidence type="ECO:0000259" key="3">
    <source>
        <dbReference type="Pfam" id="PF00150"/>
    </source>
</evidence>
<gene>
    <name evidence="4" type="ORF">EHR08_09075</name>
</gene>
<keyword evidence="2" id="KW-0326">Glycosidase</keyword>
<reference evidence="4" key="1">
    <citation type="journal article" date="2019" name="PLoS Negl. Trop. Dis.">
        <title>Revisiting the worldwide diversity of Leptospira species in the environment.</title>
        <authorList>
            <person name="Vincent A.T."/>
            <person name="Schiettekatte O."/>
            <person name="Bourhy P."/>
            <person name="Veyrier F.J."/>
            <person name="Picardeau M."/>
        </authorList>
    </citation>
    <scope>NUCLEOTIDE SEQUENCE [LARGE SCALE GENOMIC DNA]</scope>
    <source>
        <strain evidence="4">201601109</strain>
    </source>
</reference>
<sequence>MSITVTQLAKVHSKRNANRGTMKFNWKLQQTLRSIFTSLCLLITLSCTQAKNTEQVFLSLLLSGGSGQSESNGIDSLGLSKSVQTTNSIHNFDYSLTSQEREILISDKTNNQFTDQIFVDGLGREVSFRGFNISGNMKLAQHGFKPFANETDAEIAFSRLGKTTGSNIIRYTIAWEGVHPAVDTIDYNYLDAVINQIKKATAKRMYILLDYHQDLFSRHLFNKNSWFTGNGAPAWITKGGNYPTEYCGFICASWSQNNLTNEAVRRAFRNFWNNAPLSTNSGTRNMQTEFLWQIEKTSAYLKEKLSAEEFSYILGLDPLNEPVDGGMEGLTPAQWDNQKLWPFYQKIRTVLNQNGWETKWVFAEPLVFWNTNIGSAIAPATGGGHLLSPPGPGYVFNSHFYDAARMGTDLTGIDNATYFKYLDEIRKESRFLKIPVFLSEFGMWLKGTGAKDTPRMISAVYQAMEISDGNQTSKSRFADFYNPIVSGTQWHWDYYYNNHAEYMNGNPNKLITTKDAWNEEDFSVVGNYGTSFNINNYTIERGYLRKSQGRIISSYYNTVGFDTWNNVFSWAAIKPGESEPKYFVGKRFQLVVWKGRHSDAPTEIYLPNHFDLTKTVLITEKRIYSQGIPSTPNQGLNEAVATPDRDREIGSGTILHIWDDLDLDENPNSSYHYVLVVDNASGSYSLQTLADLQSKLNTRILLEQKSPVYLTGKMTYGGYPAESSN</sequence>
<dbReference type="InterPro" id="IPR001547">
    <property type="entry name" value="Glyco_hydro_5"/>
</dbReference>
<name>A0A6H3P0U9_9LEPT</name>
<dbReference type="AlphaFoldDB" id="A0A6H3P0U9"/>
<dbReference type="Proteomes" id="UP000297649">
    <property type="component" value="Unassembled WGS sequence"/>
</dbReference>
<comment type="caution">
    <text evidence="4">The sequence shown here is derived from an EMBL/GenBank/DDBJ whole genome shotgun (WGS) entry which is preliminary data.</text>
</comment>
<dbReference type="OrthoDB" id="4771662at2"/>
<feature type="domain" description="Glycoside hydrolase family 5" evidence="3">
    <location>
        <begin position="123"/>
        <end position="448"/>
    </location>
</feature>
<dbReference type="InterPro" id="IPR017853">
    <property type="entry name" value="GH"/>
</dbReference>
<keyword evidence="1 4" id="KW-0378">Hydrolase</keyword>
<dbReference type="GO" id="GO:0000272">
    <property type="term" value="P:polysaccharide catabolic process"/>
    <property type="evidence" value="ECO:0007669"/>
    <property type="project" value="InterPro"/>
</dbReference>
<dbReference type="PANTHER" id="PTHR31308:SF5">
    <property type="entry name" value="ERGOSTERYL-BETA-GLUCOSIDASE"/>
    <property type="match status" value="1"/>
</dbReference>
<dbReference type="SUPFAM" id="SSF51445">
    <property type="entry name" value="(Trans)glycosidases"/>
    <property type="match status" value="1"/>
</dbReference>
<dbReference type="Gene3D" id="3.20.20.80">
    <property type="entry name" value="Glycosidases"/>
    <property type="match status" value="1"/>
</dbReference>
<evidence type="ECO:0000256" key="2">
    <source>
        <dbReference type="ARBA" id="ARBA00023295"/>
    </source>
</evidence>
<evidence type="ECO:0000313" key="5">
    <source>
        <dbReference type="Proteomes" id="UP000297649"/>
    </source>
</evidence>
<proteinExistence type="predicted"/>
<evidence type="ECO:0000256" key="1">
    <source>
        <dbReference type="ARBA" id="ARBA00022801"/>
    </source>
</evidence>
<dbReference type="EMBL" id="RQHU01000005">
    <property type="protein sequence ID" value="TGN16391.1"/>
    <property type="molecule type" value="Genomic_DNA"/>
</dbReference>
<organism evidence="4 5">
    <name type="scientific">Leptospira bandrabouensis</name>
    <dbReference type="NCBI Taxonomy" id="2484903"/>
    <lineage>
        <taxon>Bacteria</taxon>
        <taxon>Pseudomonadati</taxon>
        <taxon>Spirochaetota</taxon>
        <taxon>Spirochaetia</taxon>
        <taxon>Leptospirales</taxon>
        <taxon>Leptospiraceae</taxon>
        <taxon>Leptospira</taxon>
    </lineage>
</organism>
<accession>A0A6H3P0U9</accession>
<keyword evidence="5" id="KW-1185">Reference proteome</keyword>
<dbReference type="Pfam" id="PF00150">
    <property type="entry name" value="Cellulase"/>
    <property type="match status" value="1"/>
</dbReference>
<evidence type="ECO:0000313" key="4">
    <source>
        <dbReference type="EMBL" id="TGN16391.1"/>
    </source>
</evidence>